<keyword evidence="1" id="KW-0472">Membrane</keyword>
<evidence type="ECO:0000313" key="3">
    <source>
        <dbReference type="Proteomes" id="UP000199555"/>
    </source>
</evidence>
<evidence type="ECO:0000256" key="1">
    <source>
        <dbReference type="SAM" id="Phobius"/>
    </source>
</evidence>
<sequence length="86" mass="9627">MARWAVRIPDPAGTRGRTVPLWDLQPGSLALFPVTILLATFALVPLLLSSHEVSIQRLRKTRRTRDGLQQLVTLGLEFRDHATKVS</sequence>
<protein>
    <submittedName>
        <fullName evidence="2">Uncharacterized protein</fullName>
    </submittedName>
</protein>
<organism evidence="2 3">
    <name type="scientific">Paracoccus chinensis</name>
    <dbReference type="NCBI Taxonomy" id="525640"/>
    <lineage>
        <taxon>Bacteria</taxon>
        <taxon>Pseudomonadati</taxon>
        <taxon>Pseudomonadota</taxon>
        <taxon>Alphaproteobacteria</taxon>
        <taxon>Rhodobacterales</taxon>
        <taxon>Paracoccaceae</taxon>
        <taxon>Paracoccus</taxon>
    </lineage>
</organism>
<evidence type="ECO:0000313" key="2">
    <source>
        <dbReference type="EMBL" id="SDL90078.1"/>
    </source>
</evidence>
<dbReference type="AlphaFoldDB" id="A0A1G9NU08"/>
<keyword evidence="1" id="KW-1133">Transmembrane helix</keyword>
<dbReference type="Proteomes" id="UP000199555">
    <property type="component" value="Unassembled WGS sequence"/>
</dbReference>
<gene>
    <name evidence="2" type="ORF">SAMN04487971_1363</name>
</gene>
<keyword evidence="3" id="KW-1185">Reference proteome</keyword>
<name>A0A1G9NU08_9RHOB</name>
<accession>A0A1G9NU08</accession>
<reference evidence="3" key="1">
    <citation type="submission" date="2016-10" db="EMBL/GenBank/DDBJ databases">
        <authorList>
            <person name="Varghese N."/>
            <person name="Submissions S."/>
        </authorList>
    </citation>
    <scope>NUCLEOTIDE SEQUENCE [LARGE SCALE GENOMIC DNA]</scope>
    <source>
        <strain evidence="3">CGMCC 1.7655</strain>
    </source>
</reference>
<keyword evidence="1" id="KW-0812">Transmembrane</keyword>
<proteinExistence type="predicted"/>
<dbReference type="EMBL" id="FNGE01000036">
    <property type="protein sequence ID" value="SDL90078.1"/>
    <property type="molecule type" value="Genomic_DNA"/>
</dbReference>
<feature type="transmembrane region" description="Helical" evidence="1">
    <location>
        <begin position="29"/>
        <end position="49"/>
    </location>
</feature>